<dbReference type="AlphaFoldDB" id="A0A7J7MVK5"/>
<dbReference type="Pfam" id="PF02201">
    <property type="entry name" value="SWIB"/>
    <property type="match status" value="2"/>
</dbReference>
<dbReference type="InterPro" id="IPR019835">
    <property type="entry name" value="SWIB_domain"/>
</dbReference>
<evidence type="ECO:0000313" key="2">
    <source>
        <dbReference type="EMBL" id="KAF6158847.1"/>
    </source>
</evidence>
<dbReference type="Gene3D" id="1.10.245.10">
    <property type="entry name" value="SWIB/MDM2 domain"/>
    <property type="match status" value="2"/>
</dbReference>
<proteinExistence type="predicted"/>
<organism evidence="2 3">
    <name type="scientific">Kingdonia uniflora</name>
    <dbReference type="NCBI Taxonomy" id="39325"/>
    <lineage>
        <taxon>Eukaryota</taxon>
        <taxon>Viridiplantae</taxon>
        <taxon>Streptophyta</taxon>
        <taxon>Embryophyta</taxon>
        <taxon>Tracheophyta</taxon>
        <taxon>Spermatophyta</taxon>
        <taxon>Magnoliopsida</taxon>
        <taxon>Ranunculales</taxon>
        <taxon>Circaeasteraceae</taxon>
        <taxon>Kingdonia</taxon>
    </lineage>
</organism>
<protein>
    <recommendedName>
        <fullName evidence="1">SWIB domain-containing protein</fullName>
    </recommendedName>
</protein>
<reference evidence="2 3" key="1">
    <citation type="journal article" date="2020" name="IScience">
        <title>Genome Sequencing of the Endangered Kingdonia uniflora (Circaeasteraceae, Ranunculales) Reveals Potential Mechanisms of Evolutionary Specialization.</title>
        <authorList>
            <person name="Sun Y."/>
            <person name="Deng T."/>
            <person name="Zhang A."/>
            <person name="Moore M.J."/>
            <person name="Landis J.B."/>
            <person name="Lin N."/>
            <person name="Zhang H."/>
            <person name="Zhang X."/>
            <person name="Huang J."/>
            <person name="Zhang X."/>
            <person name="Sun H."/>
            <person name="Wang H."/>
        </authorList>
    </citation>
    <scope>NUCLEOTIDE SEQUENCE [LARGE SCALE GENOMIC DNA]</scope>
    <source>
        <strain evidence="2">TB1705</strain>
        <tissue evidence="2">Leaf</tissue>
    </source>
</reference>
<dbReference type="InterPro" id="IPR003121">
    <property type="entry name" value="SWIB_MDM2_domain"/>
</dbReference>
<dbReference type="InterPro" id="IPR036885">
    <property type="entry name" value="SWIB_MDM2_dom_sf"/>
</dbReference>
<dbReference type="Proteomes" id="UP000541444">
    <property type="component" value="Unassembled WGS sequence"/>
</dbReference>
<dbReference type="PANTHER" id="PTHR13844">
    <property type="entry name" value="SWI/SNF-RELATED MATRIX-ASSOCIATED ACTIN-DEPENDENT REGULATOR OF CHROMATIN SUBFAMILY D"/>
    <property type="match status" value="1"/>
</dbReference>
<name>A0A7J7MVK5_9MAGN</name>
<dbReference type="SUPFAM" id="SSF47592">
    <property type="entry name" value="SWIB/MDM2 domain"/>
    <property type="match status" value="2"/>
</dbReference>
<dbReference type="EMBL" id="JACGCM010001217">
    <property type="protein sequence ID" value="KAF6158847.1"/>
    <property type="molecule type" value="Genomic_DNA"/>
</dbReference>
<keyword evidence="3" id="KW-1185">Reference proteome</keyword>
<evidence type="ECO:0000259" key="1">
    <source>
        <dbReference type="SMART" id="SM00151"/>
    </source>
</evidence>
<accession>A0A7J7MVK5</accession>
<dbReference type="SMART" id="SM00151">
    <property type="entry name" value="SWIB"/>
    <property type="match status" value="1"/>
</dbReference>
<dbReference type="OrthoDB" id="10251073at2759"/>
<sequence>MASSRVFNASRALMAAVKGGATTTTIRVSKPTGPIVIDTAAAPKAPTGIMKPCPISPALRKFLGGAPEASRTHAIKHIWVHIKDQKLQIIVPIYIVVVVMDGKRDLGHLVIVSFEGIKPLADVVMAIAEEDKELKSVEYVQLVLGVVIWLLFVLKEMTRKELTVCVDGKQIIDIDMYPLNQTGVILLLELDYFIVLVLRNPANKREIICDEKLKTIFAGKDKVGMMEISKLIGPHFIK</sequence>
<evidence type="ECO:0000313" key="3">
    <source>
        <dbReference type="Proteomes" id="UP000541444"/>
    </source>
</evidence>
<dbReference type="CDD" id="cd10567">
    <property type="entry name" value="SWIB-MDM2_like"/>
    <property type="match status" value="1"/>
</dbReference>
<gene>
    <name evidence="2" type="ORF">GIB67_012490</name>
</gene>
<comment type="caution">
    <text evidence="2">The sequence shown here is derived from an EMBL/GenBank/DDBJ whole genome shotgun (WGS) entry which is preliminary data.</text>
</comment>
<feature type="domain" description="SWIB" evidence="1">
    <location>
        <begin position="179"/>
        <end position="238"/>
    </location>
</feature>